<name>A0AAD9UW84_ACRCE</name>
<feature type="domain" description="Integrase zinc-binding" evidence="2">
    <location>
        <begin position="13"/>
        <end position="66"/>
    </location>
</feature>
<dbReference type="InterPro" id="IPR012337">
    <property type="entry name" value="RNaseH-like_sf"/>
</dbReference>
<organism evidence="4 5">
    <name type="scientific">Acropora cervicornis</name>
    <name type="common">Staghorn coral</name>
    <dbReference type="NCBI Taxonomy" id="6130"/>
    <lineage>
        <taxon>Eukaryota</taxon>
        <taxon>Metazoa</taxon>
        <taxon>Cnidaria</taxon>
        <taxon>Anthozoa</taxon>
        <taxon>Hexacorallia</taxon>
        <taxon>Scleractinia</taxon>
        <taxon>Astrocoeniina</taxon>
        <taxon>Acroporidae</taxon>
        <taxon>Acropora</taxon>
    </lineage>
</organism>
<accession>A0AAD9UW84</accession>
<feature type="region of interest" description="Disordered" evidence="1">
    <location>
        <begin position="921"/>
        <end position="941"/>
    </location>
</feature>
<dbReference type="EMBL" id="JARQWQ010000089">
    <property type="protein sequence ID" value="KAK2552243.1"/>
    <property type="molecule type" value="Genomic_DNA"/>
</dbReference>
<dbReference type="SUPFAM" id="SSF53098">
    <property type="entry name" value="Ribonuclease H-like"/>
    <property type="match status" value="1"/>
</dbReference>
<protein>
    <submittedName>
        <fullName evidence="4">Zinc finger protein 862</fullName>
    </submittedName>
</protein>
<evidence type="ECO:0000259" key="3">
    <source>
        <dbReference type="Pfam" id="PF25431"/>
    </source>
</evidence>
<feature type="domain" description="C17orf113 probable zinc finger" evidence="3">
    <location>
        <begin position="263"/>
        <end position="316"/>
    </location>
</feature>
<evidence type="ECO:0000259" key="2">
    <source>
        <dbReference type="Pfam" id="PF17921"/>
    </source>
</evidence>
<reference evidence="4" key="2">
    <citation type="journal article" date="2023" name="Science">
        <title>Genomic signatures of disease resistance in endangered staghorn corals.</title>
        <authorList>
            <person name="Vollmer S.V."/>
            <person name="Selwyn J.D."/>
            <person name="Despard B.A."/>
            <person name="Roesel C.L."/>
        </authorList>
    </citation>
    <scope>NUCLEOTIDE SEQUENCE</scope>
    <source>
        <strain evidence="4">K2</strain>
    </source>
</reference>
<dbReference type="Proteomes" id="UP001249851">
    <property type="component" value="Unassembled WGS sequence"/>
</dbReference>
<dbReference type="InterPro" id="IPR057456">
    <property type="entry name" value="Znf_C17orf113"/>
</dbReference>
<dbReference type="Pfam" id="PF17921">
    <property type="entry name" value="Integrase_H2C2"/>
    <property type="match status" value="1"/>
</dbReference>
<reference evidence="4" key="1">
    <citation type="journal article" date="2023" name="G3 (Bethesda)">
        <title>Whole genome assembly and annotation of the endangered Caribbean coral Acropora cervicornis.</title>
        <authorList>
            <person name="Selwyn J.D."/>
            <person name="Vollmer S.V."/>
        </authorList>
    </citation>
    <scope>NUCLEOTIDE SEQUENCE</scope>
    <source>
        <strain evidence="4">K2</strain>
    </source>
</reference>
<evidence type="ECO:0000313" key="5">
    <source>
        <dbReference type="Proteomes" id="UP001249851"/>
    </source>
</evidence>
<dbReference type="PANTHER" id="PTHR46880">
    <property type="entry name" value="RAS-ASSOCIATING DOMAIN-CONTAINING PROTEIN"/>
    <property type="match status" value="1"/>
</dbReference>
<gene>
    <name evidence="4" type="ORF">P5673_026770</name>
</gene>
<evidence type="ECO:0000313" key="4">
    <source>
        <dbReference type="EMBL" id="KAK2552243.1"/>
    </source>
</evidence>
<feature type="compositionally biased region" description="Acidic residues" evidence="1">
    <location>
        <begin position="925"/>
        <end position="941"/>
    </location>
</feature>
<dbReference type="PANTHER" id="PTHR46880:SF5">
    <property type="entry name" value="DUF4371 DOMAIN-CONTAINING PROTEIN"/>
    <property type="match status" value="1"/>
</dbReference>
<dbReference type="InterPro" id="IPR041588">
    <property type="entry name" value="Integrase_H2C2"/>
</dbReference>
<dbReference type="AlphaFoldDB" id="A0AAD9UW84"/>
<sequence>ADGVILKGTRILIPKTLQADVLQQLHYAHQEAKKCKLRANGSMIWVNINSDIEEMVKSCAPCQRNQCMNLKEPLKPHNIPQKPRHTLRCDLFFWISSSYKLLSDYYSKLKNLHEIANMTDQRGQKRKQLTLDLFCKGKRKAKETTTSEDSSSSSALVSAGASTSAAKEIVQGLAVRQPEKPINYSKKVSSEESIDLLNSLFKEEEGALHHQSLCSSNSCCKLSAQEQTANKKLKDKFKHEWLFDKDISFCSDTGIWWLSYLEGKGMFCLLCRKHDEGSKFNKSKVFNLDGSVRFRKPTLIEHSNSQQHRDAISAEHLQRVSTFHREIIEKETAAHDVLFKAFYSLYWLAKEEIPNRKFTSLLSLLEHLGLEEMKYLNHQSPCAVRQMFLVVGQVIFNSILQKLHNANFWGLLCDDVTDISVKEQFVCFAQFFDSECGVLHTDFLFVENVQKDSDSANAATLFTLLSNKMTELNMEINKVSSLVSDGASVMLGSRTGLAARPKEVNCRIISIHCICHKLALACVDTAKDVEYIGTVEDLLRQLWKYLENSPKRMAIYLKVQQEVKSFDLSKKSRKVVTKKLKKACQTRWLSLDHAVEAIFDDFEALMRTLRLLESDATACGLLKKIHCPKFVGCVYILKHILPVLSQLSKTFQKRIHISPAINHAKHKLQDIVDERLPLKQFKQDLEVGGKLATLELTPTEFQFQQQEQLLLRYVSSLKANIDQRFSSALPVLSAFAVFDVMMVPPPESVNFKEYGLKHIETLAKHFYNTSNVSCEVKKQQLQAEWGKFKFDLLEWKKVVPKDVVDERGASALKRIKTRLRSRLQNDMLQALMHVSINGPPLHSDQCKELVRDSAQLWLKQKKRRTLPKKGASTAHRGFVCEHVEMADVGVQVETVEADQDEASPNEMALEDEVEAAAAALKLTDQSDDSDYDSEYFDSDND</sequence>
<dbReference type="Gene3D" id="1.10.340.70">
    <property type="match status" value="1"/>
</dbReference>
<feature type="non-terminal residue" evidence="4">
    <location>
        <position position="941"/>
    </location>
</feature>
<proteinExistence type="predicted"/>
<dbReference type="Pfam" id="PF25431">
    <property type="entry name" value="zf-C17orf113"/>
    <property type="match status" value="1"/>
</dbReference>
<evidence type="ECO:0000256" key="1">
    <source>
        <dbReference type="SAM" id="MobiDB-lite"/>
    </source>
</evidence>
<keyword evidence="5" id="KW-1185">Reference proteome</keyword>
<comment type="caution">
    <text evidence="4">The sequence shown here is derived from an EMBL/GenBank/DDBJ whole genome shotgun (WGS) entry which is preliminary data.</text>
</comment>